<name>A0A178ZXT4_9EURO</name>
<dbReference type="AlphaFoldDB" id="A0A178ZXT4"/>
<evidence type="ECO:0000313" key="15">
    <source>
        <dbReference type="EMBL" id="OAP64241.1"/>
    </source>
</evidence>
<feature type="region of interest" description="Disordered" evidence="13">
    <location>
        <begin position="1"/>
        <end position="38"/>
    </location>
</feature>
<dbReference type="PANTHER" id="PTHR11954">
    <property type="entry name" value="D-DOPACHROME DECARBOXYLASE"/>
    <property type="match status" value="1"/>
</dbReference>
<evidence type="ECO:0000313" key="16">
    <source>
        <dbReference type="Proteomes" id="UP000078343"/>
    </source>
</evidence>
<dbReference type="GeneID" id="30004383"/>
<sequence length="632" mass="71607">MTSTPSTTSRIHATAIENAFPTPPAGDNAQEGAFDLKGRMSPSPHKFSLLQRAQSTPPELTHSNQFTLLAKNSKGQPSDLASLEQSWSRLRLSKKRSQYYDDAFAYRESNNTAKERVAKDWVILAEVKLNCCLESEKGFLIDLSFRLSEIYQRPASCIMVMVTTDIPILLGGNSEPAYHLTITALASEIAATKNKRSTHLIQDFIHDTLQIPPKRGVVRFDAVTEENLATNGMTALQEIEQLERRSNDEDVHQNLYFFVFPYPPLPQSLKNMDLSQHAKHYRLLGLRDDASLEELDERYFELTEYWTMRSENSESKLELHLIDEAYKALLSRFLGEGEETRRMTTRPYTMKEVVQGQDRITRSCLDNGEMWNPLREKRSPSFEFEDIADRLRAEAAERDENCSGSAPGFSISDLAGDLDDAPDRAVIVHAVNCQGAWGYGVALYLKRLCPQAFRIYQEHCETADRPYDLIGTCLLIPPQPLDYEQEIMIKLKGTNKTIPTGDVVCRPRRWIACLFTSIGYGKPNMKTNNPGKDSTTKIIPHTRMALEELRVQLEAFGPSNFSPTTAWHTDRNKPGEIWSPKFNSGAFGVDWEDTRMLITEEFKGFERPWTVVEKANGTEKGSTPDRKGDVDL</sequence>
<evidence type="ECO:0000256" key="8">
    <source>
        <dbReference type="ARBA" id="ARBA00038932"/>
    </source>
</evidence>
<gene>
    <name evidence="15" type="ORF">AYL99_00213</name>
</gene>
<dbReference type="SUPFAM" id="SSF55331">
    <property type="entry name" value="Tautomerase/MIF"/>
    <property type="match status" value="1"/>
</dbReference>
<dbReference type="InterPro" id="IPR002589">
    <property type="entry name" value="Macro_dom"/>
</dbReference>
<dbReference type="Gene3D" id="3.40.220.10">
    <property type="entry name" value="Leucine Aminopeptidase, subunit E, domain 1"/>
    <property type="match status" value="1"/>
</dbReference>
<comment type="catalytic activity">
    <reaction evidence="7">
        <text>L-dopachrome = 5,6-dihydroxyindole-2-carboxylate</text>
        <dbReference type="Rhea" id="RHEA:13041"/>
        <dbReference type="ChEBI" id="CHEBI:16875"/>
        <dbReference type="ChEBI" id="CHEBI:57509"/>
        <dbReference type="EC" id="5.3.3.12"/>
    </reaction>
</comment>
<dbReference type="SUPFAM" id="SSF52949">
    <property type="entry name" value="Macro domain-like"/>
    <property type="match status" value="1"/>
</dbReference>
<feature type="compositionally biased region" description="Polar residues" evidence="13">
    <location>
        <begin position="1"/>
        <end position="11"/>
    </location>
</feature>
<evidence type="ECO:0000256" key="4">
    <source>
        <dbReference type="ARBA" id="ARBA00022525"/>
    </source>
</evidence>
<keyword evidence="16" id="KW-1185">Reference proteome</keyword>
<dbReference type="GO" id="GO:0050178">
    <property type="term" value="F:phenylpyruvate tautomerase activity"/>
    <property type="evidence" value="ECO:0007669"/>
    <property type="project" value="UniProtKB-EC"/>
</dbReference>
<dbReference type="PANTHER" id="PTHR11954:SF6">
    <property type="entry name" value="MACROPHAGE MIGRATION INHIBITORY FACTOR"/>
    <property type="match status" value="1"/>
</dbReference>
<evidence type="ECO:0000256" key="2">
    <source>
        <dbReference type="ARBA" id="ARBA00005851"/>
    </source>
</evidence>
<evidence type="ECO:0000256" key="9">
    <source>
        <dbReference type="ARBA" id="ARBA00039086"/>
    </source>
</evidence>
<keyword evidence="3" id="KW-0202">Cytokine</keyword>
<dbReference type="Pfam" id="PF01187">
    <property type="entry name" value="MIF"/>
    <property type="match status" value="1"/>
</dbReference>
<keyword evidence="5" id="KW-0413">Isomerase</keyword>
<comment type="catalytic activity">
    <reaction evidence="6">
        <text>3-phenylpyruvate = enol-phenylpyruvate</text>
        <dbReference type="Rhea" id="RHEA:17097"/>
        <dbReference type="ChEBI" id="CHEBI:16815"/>
        <dbReference type="ChEBI" id="CHEBI:18005"/>
        <dbReference type="EC" id="5.3.2.1"/>
    </reaction>
</comment>
<dbReference type="EMBL" id="LVYI01000001">
    <property type="protein sequence ID" value="OAP64241.1"/>
    <property type="molecule type" value="Genomic_DNA"/>
</dbReference>
<evidence type="ECO:0000256" key="5">
    <source>
        <dbReference type="ARBA" id="ARBA00023235"/>
    </source>
</evidence>
<evidence type="ECO:0000256" key="12">
    <source>
        <dbReference type="ARBA" id="ARBA00042730"/>
    </source>
</evidence>
<dbReference type="InterPro" id="IPR014347">
    <property type="entry name" value="Tautomerase/MIF_sf"/>
</dbReference>
<keyword evidence="4" id="KW-0964">Secreted</keyword>
<evidence type="ECO:0000256" key="10">
    <source>
        <dbReference type="ARBA" id="ARBA00041631"/>
    </source>
</evidence>
<dbReference type="RefSeq" id="XP_018697608.1">
    <property type="nucleotide sequence ID" value="XM_018831729.1"/>
</dbReference>
<protein>
    <recommendedName>
        <fullName evidence="12">L-dopachrome isomerase</fullName>
        <ecNumber evidence="9">5.3.2.1</ecNumber>
        <ecNumber evidence="8">5.3.3.12</ecNumber>
    </recommendedName>
    <alternativeName>
        <fullName evidence="10">L-dopachrome tautomerase</fullName>
    </alternativeName>
    <alternativeName>
        <fullName evidence="11">Phenylpyruvate tautomerase</fullName>
    </alternativeName>
</protein>
<organism evidence="15 16">
    <name type="scientific">Fonsecaea erecta</name>
    <dbReference type="NCBI Taxonomy" id="1367422"/>
    <lineage>
        <taxon>Eukaryota</taxon>
        <taxon>Fungi</taxon>
        <taxon>Dikarya</taxon>
        <taxon>Ascomycota</taxon>
        <taxon>Pezizomycotina</taxon>
        <taxon>Eurotiomycetes</taxon>
        <taxon>Chaetothyriomycetidae</taxon>
        <taxon>Chaetothyriales</taxon>
        <taxon>Herpotrichiellaceae</taxon>
        <taxon>Fonsecaea</taxon>
    </lineage>
</organism>
<evidence type="ECO:0000259" key="14">
    <source>
        <dbReference type="PROSITE" id="PS51154"/>
    </source>
</evidence>
<evidence type="ECO:0000256" key="7">
    <source>
        <dbReference type="ARBA" id="ARBA00036823"/>
    </source>
</evidence>
<dbReference type="EC" id="5.3.3.12" evidence="8"/>
<dbReference type="Gene3D" id="3.30.429.10">
    <property type="entry name" value="Macrophage Migration Inhibitory Factor"/>
    <property type="match status" value="1"/>
</dbReference>
<dbReference type="STRING" id="1367422.A0A178ZXT4"/>
<dbReference type="InterPro" id="IPR001398">
    <property type="entry name" value="Macrophage_inhib_fac"/>
</dbReference>
<dbReference type="EC" id="5.3.2.1" evidence="9"/>
<dbReference type="OrthoDB" id="2155246at2759"/>
<dbReference type="GO" id="GO:0005576">
    <property type="term" value="C:extracellular region"/>
    <property type="evidence" value="ECO:0007669"/>
    <property type="project" value="UniProtKB-SubCell"/>
</dbReference>
<comment type="similarity">
    <text evidence="2">Belongs to the MIF family.</text>
</comment>
<feature type="region of interest" description="Disordered" evidence="13">
    <location>
        <begin position="613"/>
        <end position="632"/>
    </location>
</feature>
<proteinExistence type="inferred from homology"/>
<evidence type="ECO:0000256" key="3">
    <source>
        <dbReference type="ARBA" id="ARBA00022514"/>
    </source>
</evidence>
<reference evidence="15 16" key="1">
    <citation type="submission" date="2016-04" db="EMBL/GenBank/DDBJ databases">
        <title>Draft genome of Fonsecaea erecta CBS 125763.</title>
        <authorList>
            <person name="Weiss V.A."/>
            <person name="Vicente V.A."/>
            <person name="Raittz R.T."/>
            <person name="Moreno L.F."/>
            <person name="De Souza E.M."/>
            <person name="Pedrosa F.O."/>
            <person name="Steffens M.B."/>
            <person name="Faoro H."/>
            <person name="Tadra-Sfeir M.Z."/>
            <person name="Najafzadeh M.J."/>
            <person name="Felipe M.S."/>
            <person name="Teixeira M."/>
            <person name="Sun J."/>
            <person name="Xi L."/>
            <person name="Gomes R."/>
            <person name="De Azevedo C.M."/>
            <person name="Salgado C.G."/>
            <person name="Da Silva M.B."/>
            <person name="Nascimento M.F."/>
            <person name="Queiroz-Telles F."/>
            <person name="Attili D.S."/>
            <person name="Gorbushina A."/>
        </authorList>
    </citation>
    <scope>NUCLEOTIDE SEQUENCE [LARGE SCALE GENOMIC DNA]</scope>
    <source>
        <strain evidence="15 16">CBS 125763</strain>
    </source>
</reference>
<evidence type="ECO:0000256" key="11">
    <source>
        <dbReference type="ARBA" id="ARBA00041912"/>
    </source>
</evidence>
<dbReference type="PROSITE" id="PS51154">
    <property type="entry name" value="MACRO"/>
    <property type="match status" value="1"/>
</dbReference>
<dbReference type="Proteomes" id="UP000078343">
    <property type="component" value="Unassembled WGS sequence"/>
</dbReference>
<comment type="subcellular location">
    <subcellularLocation>
        <location evidence="1">Secreted</location>
    </subcellularLocation>
</comment>
<feature type="compositionally biased region" description="Basic and acidic residues" evidence="13">
    <location>
        <begin position="622"/>
        <end position="632"/>
    </location>
</feature>
<dbReference type="GO" id="GO:0004167">
    <property type="term" value="F:dopachrome isomerase activity"/>
    <property type="evidence" value="ECO:0007669"/>
    <property type="project" value="UniProtKB-EC"/>
</dbReference>
<evidence type="ECO:0000256" key="1">
    <source>
        <dbReference type="ARBA" id="ARBA00004613"/>
    </source>
</evidence>
<feature type="domain" description="Macro" evidence="14">
    <location>
        <begin position="398"/>
        <end position="632"/>
    </location>
</feature>
<dbReference type="InterPro" id="IPR043472">
    <property type="entry name" value="Macro_dom-like"/>
</dbReference>
<accession>A0A178ZXT4</accession>
<evidence type="ECO:0000256" key="6">
    <source>
        <dbReference type="ARBA" id="ARBA00036735"/>
    </source>
</evidence>
<comment type="caution">
    <text evidence="15">The sequence shown here is derived from an EMBL/GenBank/DDBJ whole genome shotgun (WGS) entry which is preliminary data.</text>
</comment>
<evidence type="ECO:0000256" key="13">
    <source>
        <dbReference type="SAM" id="MobiDB-lite"/>
    </source>
</evidence>